<keyword evidence="6 23" id="KW-0812">Transmembrane</keyword>
<accession>G3HUH2</accession>
<dbReference type="GO" id="GO:0005886">
    <property type="term" value="C:plasma membrane"/>
    <property type="evidence" value="ECO:0007669"/>
    <property type="project" value="UniProtKB-SubCell"/>
</dbReference>
<evidence type="ECO:0000256" key="20">
    <source>
        <dbReference type="ARBA" id="ARBA00023224"/>
    </source>
</evidence>
<dbReference type="SMART" id="SM00355">
    <property type="entry name" value="ZnF_C2H2"/>
    <property type="match status" value="6"/>
</dbReference>
<sequence length="496" mass="56320">MHCEERPYACKYCEKTFTRSGSLRCHERIHTGEKPYACKQCGKAFTTPTSLRCHEKIHTGEKPYECKQCGKSFTLYRYLQRHERIHSGKKPHECKQCGKAFYAHSILRYHERIHSGEKPYDCKHCGKAFTHSNYLRCHERIHSKEKPYVCKQCGKAFTTHNSLHHHERTHMGEKPYVCVASMQGINHSGVSEFILIGFSTFPHLQMVFFLLFLLMYLFTLLGNLFIMATIWSERSLHTPMYLFLCALSISEIFYTFAIIPRMLADLLSTLHSIAFLACASQMFFSFTFGFTHSFLLTVMGYDRYVAICHPLRYNVLMSPRGCTCLVAWSWVGGSFMGTVVTTAIFNLTFCGPNEIHHFACHVPPLLKLACGENVLVVARGVGLVCITALLGCFLLILLSYAFIVAAILKIPSAEGRHKAFSTCASHLTVVIVHYGFASVIYLKPKGPKSLEGDTLMGITYTVLTPFLSPIIFSLRNKELKNAMKKAFLSKLYPEII</sequence>
<keyword evidence="12 23" id="KW-1133">Transmembrane helix</keyword>
<feature type="transmembrane region" description="Helical" evidence="23">
    <location>
        <begin position="454"/>
        <end position="474"/>
    </location>
</feature>
<dbReference type="InterPro" id="IPR036236">
    <property type="entry name" value="Znf_C2H2_sf"/>
</dbReference>
<evidence type="ECO:0000256" key="22">
    <source>
        <dbReference type="PROSITE-ProRule" id="PRU00042"/>
    </source>
</evidence>
<dbReference type="Gene3D" id="3.30.160.60">
    <property type="entry name" value="Classic Zinc Finger"/>
    <property type="match status" value="6"/>
</dbReference>
<dbReference type="Gene3D" id="1.20.1070.10">
    <property type="entry name" value="Rhodopsin 7-helix transmembrane proteins"/>
    <property type="match status" value="1"/>
</dbReference>
<evidence type="ECO:0000256" key="5">
    <source>
        <dbReference type="ARBA" id="ARBA00022606"/>
    </source>
</evidence>
<keyword evidence="18" id="KW-0804">Transcription</keyword>
<dbReference type="STRING" id="10029.G3HUH2"/>
<evidence type="ECO:0000256" key="15">
    <source>
        <dbReference type="ARBA" id="ARBA00023125"/>
    </source>
</evidence>
<dbReference type="AlphaFoldDB" id="G3HUH2"/>
<proteinExistence type="predicted"/>
<dbReference type="FunFam" id="3.30.160.60:FF:001485">
    <property type="entry name" value="Krueppel-related zinc finger protein"/>
    <property type="match status" value="1"/>
</dbReference>
<keyword evidence="11" id="KW-0862">Zinc</keyword>
<evidence type="ECO:0000313" key="26">
    <source>
        <dbReference type="EMBL" id="EGV98776.1"/>
    </source>
</evidence>
<dbReference type="InterPro" id="IPR013087">
    <property type="entry name" value="Znf_C2H2_type"/>
</dbReference>
<dbReference type="FunFam" id="3.30.160.60:FF:000184">
    <property type="entry name" value="Zinc finger protein 333"/>
    <property type="match status" value="3"/>
</dbReference>
<dbReference type="InterPro" id="IPR000276">
    <property type="entry name" value="GPCR_Rhodpsn"/>
</dbReference>
<keyword evidence="19 26" id="KW-0675">Receptor</keyword>
<keyword evidence="20" id="KW-0807">Transducer</keyword>
<evidence type="ECO:0000256" key="1">
    <source>
        <dbReference type="ARBA" id="ARBA00002936"/>
    </source>
</evidence>
<dbReference type="PANTHER" id="PTHR26453">
    <property type="entry name" value="OLFACTORY RECEPTOR"/>
    <property type="match status" value="1"/>
</dbReference>
<feature type="transmembrane region" description="Helical" evidence="23">
    <location>
        <begin position="420"/>
        <end position="442"/>
    </location>
</feature>
<feature type="transmembrane region" description="Helical" evidence="23">
    <location>
        <begin position="206"/>
        <end position="228"/>
    </location>
</feature>
<evidence type="ECO:0000256" key="18">
    <source>
        <dbReference type="ARBA" id="ARBA00023163"/>
    </source>
</evidence>
<evidence type="ECO:0000259" key="25">
    <source>
        <dbReference type="PROSITE" id="PS50262"/>
    </source>
</evidence>
<evidence type="ECO:0000256" key="12">
    <source>
        <dbReference type="ARBA" id="ARBA00022989"/>
    </source>
</evidence>
<dbReference type="Proteomes" id="UP000001075">
    <property type="component" value="Unassembled WGS sequence"/>
</dbReference>
<dbReference type="InParanoid" id="G3HUH2"/>
<feature type="domain" description="C2H2-type" evidence="24">
    <location>
        <begin position="120"/>
        <end position="147"/>
    </location>
</feature>
<dbReference type="PROSITE" id="PS50157">
    <property type="entry name" value="ZINC_FINGER_C2H2_2"/>
    <property type="match status" value="6"/>
</dbReference>
<feature type="transmembrane region" description="Helical" evidence="23">
    <location>
        <begin position="322"/>
        <end position="345"/>
    </location>
</feature>
<name>G3HUH2_CRIGR</name>
<feature type="transmembrane region" description="Helical" evidence="23">
    <location>
        <begin position="240"/>
        <end position="260"/>
    </location>
</feature>
<feature type="transmembrane region" description="Helical" evidence="23">
    <location>
        <begin position="381"/>
        <end position="408"/>
    </location>
</feature>
<dbReference type="GO" id="GO:0003677">
    <property type="term" value="F:DNA binding"/>
    <property type="evidence" value="ECO:0007669"/>
    <property type="project" value="UniProtKB-KW"/>
</dbReference>
<dbReference type="PROSITE" id="PS00028">
    <property type="entry name" value="ZINC_FINGER_C2H2_1"/>
    <property type="match status" value="6"/>
</dbReference>
<dbReference type="EMBL" id="JH000737">
    <property type="protein sequence ID" value="EGV98776.1"/>
    <property type="molecule type" value="Genomic_DNA"/>
</dbReference>
<dbReference type="GO" id="GO:0004930">
    <property type="term" value="F:G protein-coupled receptor activity"/>
    <property type="evidence" value="ECO:0007669"/>
    <property type="project" value="UniProtKB-KW"/>
</dbReference>
<evidence type="ECO:0000256" key="3">
    <source>
        <dbReference type="ARBA" id="ARBA00004651"/>
    </source>
</evidence>
<dbReference type="GO" id="GO:0004984">
    <property type="term" value="F:olfactory receptor activity"/>
    <property type="evidence" value="ECO:0007669"/>
    <property type="project" value="InterPro"/>
</dbReference>
<keyword evidence="5" id="KW-0716">Sensory transduction</keyword>
<dbReference type="PROSITE" id="PS50262">
    <property type="entry name" value="G_PROTEIN_RECEP_F1_2"/>
    <property type="match status" value="1"/>
</dbReference>
<dbReference type="FunFam" id="3.30.160.60:FF:002254">
    <property type="entry name" value="Zinc finger protein 540"/>
    <property type="match status" value="1"/>
</dbReference>
<feature type="transmembrane region" description="Helical" evidence="23">
    <location>
        <begin position="272"/>
        <end position="301"/>
    </location>
</feature>
<keyword evidence="15" id="KW-0238">DNA-binding</keyword>
<dbReference type="InterPro" id="IPR000725">
    <property type="entry name" value="Olfact_rcpt"/>
</dbReference>
<evidence type="ECO:0000256" key="4">
    <source>
        <dbReference type="ARBA" id="ARBA00022475"/>
    </source>
</evidence>
<dbReference type="InterPro" id="IPR017452">
    <property type="entry name" value="GPCR_Rhodpsn_7TM"/>
</dbReference>
<keyword evidence="16 23" id="KW-0472">Membrane</keyword>
<feature type="domain" description="C2H2-type" evidence="24">
    <location>
        <begin position="148"/>
        <end position="175"/>
    </location>
</feature>
<evidence type="ECO:0000313" key="27">
    <source>
        <dbReference type="Proteomes" id="UP000001075"/>
    </source>
</evidence>
<keyword evidence="21" id="KW-0539">Nucleus</keyword>
<protein>
    <submittedName>
        <fullName evidence="26">Olfactory receptor 10H1</fullName>
    </submittedName>
</protein>
<evidence type="ECO:0000256" key="16">
    <source>
        <dbReference type="ARBA" id="ARBA00023136"/>
    </source>
</evidence>
<dbReference type="CDD" id="cd15225">
    <property type="entry name" value="7tmA_OR10A-like"/>
    <property type="match status" value="1"/>
</dbReference>
<evidence type="ECO:0000256" key="21">
    <source>
        <dbReference type="ARBA" id="ARBA00023242"/>
    </source>
</evidence>
<feature type="domain" description="C2H2-type" evidence="24">
    <location>
        <begin position="92"/>
        <end position="119"/>
    </location>
</feature>
<dbReference type="GO" id="GO:0005634">
    <property type="term" value="C:nucleus"/>
    <property type="evidence" value="ECO:0007669"/>
    <property type="project" value="UniProtKB-SubCell"/>
</dbReference>
<evidence type="ECO:0000256" key="10">
    <source>
        <dbReference type="ARBA" id="ARBA00022771"/>
    </source>
</evidence>
<evidence type="ECO:0000256" key="17">
    <source>
        <dbReference type="ARBA" id="ARBA00023157"/>
    </source>
</evidence>
<evidence type="ECO:0000256" key="13">
    <source>
        <dbReference type="ARBA" id="ARBA00023015"/>
    </source>
</evidence>
<keyword evidence="10 22" id="KW-0863">Zinc-finger</keyword>
<dbReference type="SUPFAM" id="SSF81321">
    <property type="entry name" value="Family A G protein-coupled receptor-like"/>
    <property type="match status" value="1"/>
</dbReference>
<dbReference type="eggNOG" id="ENOG502SJHK">
    <property type="taxonomic scope" value="Eukaryota"/>
</dbReference>
<evidence type="ECO:0000256" key="7">
    <source>
        <dbReference type="ARBA" id="ARBA00022723"/>
    </source>
</evidence>
<comment type="function">
    <text evidence="1">Odorant receptor.</text>
</comment>
<dbReference type="FunFam" id="3.30.160.60:FF:001004">
    <property type="entry name" value="Zinc finger protein 426"/>
    <property type="match status" value="1"/>
</dbReference>
<evidence type="ECO:0000259" key="24">
    <source>
        <dbReference type="PROSITE" id="PS50157"/>
    </source>
</evidence>
<reference evidence="27" key="1">
    <citation type="journal article" date="2011" name="Nat. Biotechnol.">
        <title>The genomic sequence of the Chinese hamster ovary (CHO)-K1 cell line.</title>
        <authorList>
            <person name="Xu X."/>
            <person name="Nagarajan H."/>
            <person name="Lewis N.E."/>
            <person name="Pan S."/>
            <person name="Cai Z."/>
            <person name="Liu X."/>
            <person name="Chen W."/>
            <person name="Xie M."/>
            <person name="Wang W."/>
            <person name="Hammond S."/>
            <person name="Andersen M.R."/>
            <person name="Neff N."/>
            <person name="Passarelli B."/>
            <person name="Koh W."/>
            <person name="Fan H.C."/>
            <person name="Wang J."/>
            <person name="Gui Y."/>
            <person name="Lee K.H."/>
            <person name="Betenbaugh M.J."/>
            <person name="Quake S.R."/>
            <person name="Famili I."/>
            <person name="Palsson B.O."/>
            <person name="Wang J."/>
        </authorList>
    </citation>
    <scope>NUCLEOTIDE SEQUENCE [LARGE SCALE GENOMIC DNA]</scope>
    <source>
        <strain evidence="27">CHO K1 cell line</strain>
    </source>
</reference>
<feature type="domain" description="C2H2-type" evidence="24">
    <location>
        <begin position="8"/>
        <end position="35"/>
    </location>
</feature>
<keyword evidence="14" id="KW-0297">G-protein coupled receptor</keyword>
<keyword evidence="8" id="KW-0552">Olfaction</keyword>
<feature type="domain" description="C2H2-type" evidence="24">
    <location>
        <begin position="36"/>
        <end position="63"/>
    </location>
</feature>
<dbReference type="FunFam" id="1.20.1070.10:FF:000110">
    <property type="entry name" value="olfactory receptor 10H1-like"/>
    <property type="match status" value="1"/>
</dbReference>
<evidence type="ECO:0000256" key="23">
    <source>
        <dbReference type="SAM" id="Phobius"/>
    </source>
</evidence>
<evidence type="ECO:0000256" key="14">
    <source>
        <dbReference type="ARBA" id="ARBA00023040"/>
    </source>
</evidence>
<evidence type="ECO:0000256" key="19">
    <source>
        <dbReference type="ARBA" id="ARBA00023170"/>
    </source>
</evidence>
<evidence type="ECO:0000256" key="8">
    <source>
        <dbReference type="ARBA" id="ARBA00022725"/>
    </source>
</evidence>
<evidence type="ECO:0000256" key="11">
    <source>
        <dbReference type="ARBA" id="ARBA00022833"/>
    </source>
</evidence>
<dbReference type="PRINTS" id="PR00237">
    <property type="entry name" value="GPCRRHODOPSN"/>
</dbReference>
<dbReference type="Pfam" id="PF00096">
    <property type="entry name" value="zf-C2H2"/>
    <property type="match status" value="4"/>
</dbReference>
<organism evidence="26 27">
    <name type="scientific">Cricetulus griseus</name>
    <name type="common">Chinese hamster</name>
    <name type="synonym">Cricetulus barabensis griseus</name>
    <dbReference type="NCBI Taxonomy" id="10029"/>
    <lineage>
        <taxon>Eukaryota</taxon>
        <taxon>Metazoa</taxon>
        <taxon>Chordata</taxon>
        <taxon>Craniata</taxon>
        <taxon>Vertebrata</taxon>
        <taxon>Euteleostomi</taxon>
        <taxon>Mammalia</taxon>
        <taxon>Eutheria</taxon>
        <taxon>Euarchontoglires</taxon>
        <taxon>Glires</taxon>
        <taxon>Rodentia</taxon>
        <taxon>Myomorpha</taxon>
        <taxon>Muroidea</taxon>
        <taxon>Cricetidae</taxon>
        <taxon>Cricetinae</taxon>
        <taxon>Cricetulus</taxon>
    </lineage>
</organism>
<keyword evidence="4" id="KW-1003">Cell membrane</keyword>
<comment type="subcellular location">
    <subcellularLocation>
        <location evidence="3">Cell membrane</location>
        <topology evidence="3">Multi-pass membrane protein</topology>
    </subcellularLocation>
    <subcellularLocation>
        <location evidence="2">Nucleus</location>
    </subcellularLocation>
</comment>
<keyword evidence="13" id="KW-0805">Transcription regulation</keyword>
<gene>
    <name evidence="26" type="ORF">I79_014582</name>
</gene>
<feature type="domain" description="G-protein coupled receptors family 1 profile" evidence="25">
    <location>
        <begin position="222"/>
        <end position="472"/>
    </location>
</feature>
<keyword evidence="7" id="KW-0479">Metal-binding</keyword>
<evidence type="ECO:0000256" key="9">
    <source>
        <dbReference type="ARBA" id="ARBA00022737"/>
    </source>
</evidence>
<keyword evidence="9" id="KW-0677">Repeat</keyword>
<keyword evidence="17" id="KW-1015">Disulfide bond</keyword>
<evidence type="ECO:0000256" key="6">
    <source>
        <dbReference type="ARBA" id="ARBA00022692"/>
    </source>
</evidence>
<dbReference type="PaxDb" id="10029-XP_007616207.1"/>
<dbReference type="GO" id="GO:0008270">
    <property type="term" value="F:zinc ion binding"/>
    <property type="evidence" value="ECO:0007669"/>
    <property type="project" value="UniProtKB-KW"/>
</dbReference>
<evidence type="ECO:0000256" key="2">
    <source>
        <dbReference type="ARBA" id="ARBA00004123"/>
    </source>
</evidence>
<feature type="domain" description="C2H2-type" evidence="24">
    <location>
        <begin position="64"/>
        <end position="91"/>
    </location>
</feature>
<dbReference type="PRINTS" id="PR00245">
    <property type="entry name" value="OLFACTORYR"/>
</dbReference>
<dbReference type="SUPFAM" id="SSF57667">
    <property type="entry name" value="beta-beta-alpha zinc fingers"/>
    <property type="match status" value="3"/>
</dbReference>
<dbReference type="Pfam" id="PF13853">
    <property type="entry name" value="7tm_4"/>
    <property type="match status" value="1"/>
</dbReference>